<reference evidence="1" key="2">
    <citation type="submission" date="2023-02" db="EMBL/GenBank/DDBJ databases">
        <authorList>
            <person name="Swenson N.G."/>
            <person name="Wegrzyn J.L."/>
            <person name="Mcevoy S.L."/>
        </authorList>
    </citation>
    <scope>NUCLEOTIDE SEQUENCE</scope>
    <source>
        <strain evidence="1">91603</strain>
        <tissue evidence="1">Leaf</tissue>
    </source>
</reference>
<name>A0AAD5IC73_ACENE</name>
<accession>A0AAD5IC73</accession>
<reference evidence="1" key="1">
    <citation type="journal article" date="2022" name="Plant J.">
        <title>Strategies of tolerance reflected in two North American maple genomes.</title>
        <authorList>
            <person name="McEvoy S.L."/>
            <person name="Sezen U.U."/>
            <person name="Trouern-Trend A."/>
            <person name="McMahon S.M."/>
            <person name="Schaberg P.G."/>
            <person name="Yang J."/>
            <person name="Wegrzyn J.L."/>
            <person name="Swenson N.G."/>
        </authorList>
    </citation>
    <scope>NUCLEOTIDE SEQUENCE</scope>
    <source>
        <strain evidence="1">91603</strain>
    </source>
</reference>
<gene>
    <name evidence="1" type="ORF">LWI28_005124</name>
</gene>
<sequence length="134" mass="16229">MYYTCCAYPFLPFYLYEVGALTAMRQLFSTYHEIQMARSAARTEGTCQSSYIIDHFWKWVAWENEITQWRFYSTGNCRKILMKKKQLAKENFSKYEEEIFQPIEQIEWNQELFQPEIPKPVEDEDKWSYTLIDG</sequence>
<comment type="caution">
    <text evidence="1">The sequence shown here is derived from an EMBL/GenBank/DDBJ whole genome shotgun (WGS) entry which is preliminary data.</text>
</comment>
<evidence type="ECO:0000313" key="1">
    <source>
        <dbReference type="EMBL" id="KAI9160103.1"/>
    </source>
</evidence>
<dbReference type="EMBL" id="JAJSOW010000106">
    <property type="protein sequence ID" value="KAI9160103.1"/>
    <property type="molecule type" value="Genomic_DNA"/>
</dbReference>
<protein>
    <submittedName>
        <fullName evidence="1">Uncharacterized protein</fullName>
    </submittedName>
</protein>
<keyword evidence="2" id="KW-1185">Reference proteome</keyword>
<dbReference type="Proteomes" id="UP001064489">
    <property type="component" value="Chromosome 2"/>
</dbReference>
<proteinExistence type="predicted"/>
<dbReference type="AlphaFoldDB" id="A0AAD5IC73"/>
<organism evidence="1 2">
    <name type="scientific">Acer negundo</name>
    <name type="common">Box elder</name>
    <dbReference type="NCBI Taxonomy" id="4023"/>
    <lineage>
        <taxon>Eukaryota</taxon>
        <taxon>Viridiplantae</taxon>
        <taxon>Streptophyta</taxon>
        <taxon>Embryophyta</taxon>
        <taxon>Tracheophyta</taxon>
        <taxon>Spermatophyta</taxon>
        <taxon>Magnoliopsida</taxon>
        <taxon>eudicotyledons</taxon>
        <taxon>Gunneridae</taxon>
        <taxon>Pentapetalae</taxon>
        <taxon>rosids</taxon>
        <taxon>malvids</taxon>
        <taxon>Sapindales</taxon>
        <taxon>Sapindaceae</taxon>
        <taxon>Hippocastanoideae</taxon>
        <taxon>Acereae</taxon>
        <taxon>Acer</taxon>
    </lineage>
</organism>
<evidence type="ECO:0000313" key="2">
    <source>
        <dbReference type="Proteomes" id="UP001064489"/>
    </source>
</evidence>